<dbReference type="Gene3D" id="3.40.50.1580">
    <property type="entry name" value="Nucleoside phosphorylase domain"/>
    <property type="match status" value="1"/>
</dbReference>
<accession>A0A0G1TGQ8</accession>
<dbReference type="GO" id="GO:0008930">
    <property type="term" value="F:methylthioadenosine nucleosidase activity"/>
    <property type="evidence" value="ECO:0007669"/>
    <property type="project" value="TreeGrafter"/>
</dbReference>
<dbReference type="InterPro" id="IPR035994">
    <property type="entry name" value="Nucleoside_phosphorylase_sf"/>
</dbReference>
<dbReference type="PANTHER" id="PTHR46832:SF1">
    <property type="entry name" value="5'-METHYLTHIOADENOSINE_S-ADENOSYLHOMOCYSTEINE NUCLEOSIDASE"/>
    <property type="match status" value="1"/>
</dbReference>
<dbReference type="Proteomes" id="UP000034212">
    <property type="component" value="Unassembled WGS sequence"/>
</dbReference>
<dbReference type="GO" id="GO:0005829">
    <property type="term" value="C:cytosol"/>
    <property type="evidence" value="ECO:0007669"/>
    <property type="project" value="TreeGrafter"/>
</dbReference>
<dbReference type="GO" id="GO:0008782">
    <property type="term" value="F:adenosylhomocysteine nucleosidase activity"/>
    <property type="evidence" value="ECO:0007669"/>
    <property type="project" value="TreeGrafter"/>
</dbReference>
<protein>
    <submittedName>
        <fullName evidence="2">MTA/SAH nucleosidase</fullName>
    </submittedName>
</protein>
<evidence type="ECO:0000313" key="2">
    <source>
        <dbReference type="EMBL" id="KKU81002.1"/>
    </source>
</evidence>
<proteinExistence type="predicted"/>
<dbReference type="EMBL" id="LCOQ01000004">
    <property type="protein sequence ID" value="KKU81002.1"/>
    <property type="molecule type" value="Genomic_DNA"/>
</dbReference>
<feature type="domain" description="Nucleoside phosphorylase" evidence="1">
    <location>
        <begin position="2"/>
        <end position="100"/>
    </location>
</feature>
<dbReference type="SUPFAM" id="SSF53167">
    <property type="entry name" value="Purine and uridine phosphorylases"/>
    <property type="match status" value="1"/>
</dbReference>
<evidence type="ECO:0000259" key="1">
    <source>
        <dbReference type="Pfam" id="PF01048"/>
    </source>
</evidence>
<gene>
    <name evidence="2" type="ORF">UY08_C0004G0010</name>
</gene>
<dbReference type="Pfam" id="PF01048">
    <property type="entry name" value="PNP_UDP_1"/>
    <property type="match status" value="1"/>
</dbReference>
<dbReference type="GO" id="GO:0019284">
    <property type="term" value="P:L-methionine salvage from S-adenosylmethionine"/>
    <property type="evidence" value="ECO:0007669"/>
    <property type="project" value="TreeGrafter"/>
</dbReference>
<dbReference type="InterPro" id="IPR000845">
    <property type="entry name" value="Nucleoside_phosphorylase_d"/>
</dbReference>
<dbReference type="GO" id="GO:0009116">
    <property type="term" value="P:nucleoside metabolic process"/>
    <property type="evidence" value="ECO:0007669"/>
    <property type="project" value="InterPro"/>
</dbReference>
<dbReference type="PANTHER" id="PTHR46832">
    <property type="entry name" value="5'-METHYLTHIOADENOSINE/S-ADENOSYLHOMOCYSTEINE NUCLEOSIDASE"/>
    <property type="match status" value="1"/>
</dbReference>
<reference evidence="2 3" key="1">
    <citation type="journal article" date="2015" name="Nature">
        <title>rRNA introns, odd ribosomes, and small enigmatic genomes across a large radiation of phyla.</title>
        <authorList>
            <person name="Brown C.T."/>
            <person name="Hug L.A."/>
            <person name="Thomas B.C."/>
            <person name="Sharon I."/>
            <person name="Castelle C.J."/>
            <person name="Singh A."/>
            <person name="Wilkins M.J."/>
            <person name="Williams K.H."/>
            <person name="Banfield J.F."/>
        </authorList>
    </citation>
    <scope>NUCLEOTIDE SEQUENCE [LARGE SCALE GENOMIC DNA]</scope>
</reference>
<organism evidence="2 3">
    <name type="scientific">Candidatus Gottesmanbacteria bacterium GW2011_GWA1_47_8</name>
    <dbReference type="NCBI Taxonomy" id="1618438"/>
    <lineage>
        <taxon>Bacteria</taxon>
        <taxon>Candidatus Gottesmaniibacteriota</taxon>
    </lineage>
</organism>
<evidence type="ECO:0000313" key="3">
    <source>
        <dbReference type="Proteomes" id="UP000034212"/>
    </source>
</evidence>
<name>A0A0G1TGQ8_9BACT</name>
<sequence>MKIVVLAAFPLETTAIIRHFTLRRSKSSGFMKMWTGPRFSLVETGIGKVNAAAATQYSIDHEKPDILINVGLCGGFAKVTNIGDIVFPSYAVCHDNDQRVFCLLVNTT</sequence>
<dbReference type="AlphaFoldDB" id="A0A0G1TGQ8"/>
<comment type="caution">
    <text evidence="2">The sequence shown here is derived from an EMBL/GenBank/DDBJ whole genome shotgun (WGS) entry which is preliminary data.</text>
</comment>